<protein>
    <submittedName>
        <fullName evidence="1">Uncharacterized protein</fullName>
    </submittedName>
</protein>
<organism evidence="1 2">
    <name type="scientific">Lacihabitans soyangensis</name>
    <dbReference type="NCBI Taxonomy" id="869394"/>
    <lineage>
        <taxon>Bacteria</taxon>
        <taxon>Pseudomonadati</taxon>
        <taxon>Bacteroidota</taxon>
        <taxon>Cytophagia</taxon>
        <taxon>Cytophagales</taxon>
        <taxon>Leadbetterellaceae</taxon>
        <taxon>Lacihabitans</taxon>
    </lineage>
</organism>
<dbReference type="Proteomes" id="UP001204144">
    <property type="component" value="Unassembled WGS sequence"/>
</dbReference>
<keyword evidence="2" id="KW-1185">Reference proteome</keyword>
<dbReference type="EMBL" id="RJUF01000041">
    <property type="protein sequence ID" value="MCP9763827.1"/>
    <property type="molecule type" value="Genomic_DNA"/>
</dbReference>
<evidence type="ECO:0000313" key="2">
    <source>
        <dbReference type="Proteomes" id="UP001204144"/>
    </source>
</evidence>
<sequence>MKGNEIMTNGTKAADVVLADAGTIDSVNEMLMEMMKEVKGNPGKIPEAEAMTQIAGRIFDGMKVKVAAAGLMVRAMNG</sequence>
<dbReference type="AlphaFoldDB" id="A0AAE3H3F4"/>
<name>A0AAE3H3F4_9BACT</name>
<evidence type="ECO:0000313" key="1">
    <source>
        <dbReference type="EMBL" id="MCP9763827.1"/>
    </source>
</evidence>
<proteinExistence type="predicted"/>
<accession>A0AAE3H3F4</accession>
<dbReference type="RefSeq" id="WP_255037593.1">
    <property type="nucleotide sequence ID" value="NZ_RJUF01000041.1"/>
</dbReference>
<gene>
    <name evidence="1" type="ORF">EGI31_12765</name>
</gene>
<comment type="caution">
    <text evidence="1">The sequence shown here is derived from an EMBL/GenBank/DDBJ whole genome shotgun (WGS) entry which is preliminary data.</text>
</comment>
<reference evidence="1 2" key="1">
    <citation type="submission" date="2018-11" db="EMBL/GenBank/DDBJ databases">
        <title>Novel bacteria species description.</title>
        <authorList>
            <person name="Han J.-H."/>
        </authorList>
    </citation>
    <scope>NUCLEOTIDE SEQUENCE [LARGE SCALE GENOMIC DNA]</scope>
    <source>
        <strain evidence="1 2">KCTC23259</strain>
    </source>
</reference>